<evidence type="ECO:0000313" key="3">
    <source>
        <dbReference type="EMBL" id="KAA6401273.1"/>
    </source>
</evidence>
<reference evidence="3 4" key="1">
    <citation type="submission" date="2019-03" db="EMBL/GenBank/DDBJ databases">
        <title>Single cell metagenomics reveals metabolic interactions within the superorganism composed of flagellate Streblomastix strix and complex community of Bacteroidetes bacteria on its surface.</title>
        <authorList>
            <person name="Treitli S.C."/>
            <person name="Kolisko M."/>
            <person name="Husnik F."/>
            <person name="Keeling P."/>
            <person name="Hampl V."/>
        </authorList>
    </citation>
    <scope>NUCLEOTIDE SEQUENCE [LARGE SCALE GENOMIC DNA]</scope>
    <source>
        <strain evidence="3">ST1C</strain>
    </source>
</reference>
<dbReference type="Proteomes" id="UP000324800">
    <property type="component" value="Unassembled WGS sequence"/>
</dbReference>
<dbReference type="PANTHER" id="PTHR13371">
    <property type="entry name" value="GLYCINE-, GLUTAMATE-, THIENYLCYCLOHEXYLPIPERIDINE-BINDING PROTEIN"/>
    <property type="match status" value="1"/>
</dbReference>
<evidence type="ECO:0000259" key="2">
    <source>
        <dbReference type="PROSITE" id="PS50151"/>
    </source>
</evidence>
<dbReference type="OrthoDB" id="66599at2759"/>
<feature type="compositionally biased region" description="Basic and acidic residues" evidence="1">
    <location>
        <begin position="410"/>
        <end position="420"/>
    </location>
</feature>
<feature type="region of interest" description="Disordered" evidence="1">
    <location>
        <begin position="452"/>
        <end position="494"/>
    </location>
</feature>
<dbReference type="GO" id="GO:0005929">
    <property type="term" value="C:cilium"/>
    <property type="evidence" value="ECO:0007669"/>
    <property type="project" value="TreeGrafter"/>
</dbReference>
<dbReference type="Pfam" id="PF21038">
    <property type="entry name" value="CEP104_N"/>
    <property type="match status" value="1"/>
</dbReference>
<feature type="region of interest" description="Disordered" evidence="1">
    <location>
        <begin position="336"/>
        <end position="437"/>
    </location>
</feature>
<feature type="compositionally biased region" description="Low complexity" evidence="1">
    <location>
        <begin position="361"/>
        <end position="377"/>
    </location>
</feature>
<dbReference type="PANTHER" id="PTHR13371:SF0">
    <property type="entry name" value="CENTROSOMAL PROTEIN OF 104 KDA"/>
    <property type="match status" value="1"/>
</dbReference>
<dbReference type="InterPro" id="IPR048739">
    <property type="entry name" value="CEP104_N"/>
</dbReference>
<dbReference type="PROSITE" id="PS50151">
    <property type="entry name" value="UVR"/>
    <property type="match status" value="1"/>
</dbReference>
<accession>A0A5J4X2L5</accession>
<feature type="compositionally biased region" description="Polar residues" evidence="1">
    <location>
        <begin position="378"/>
        <end position="388"/>
    </location>
</feature>
<feature type="compositionally biased region" description="Basic and acidic residues" evidence="1">
    <location>
        <begin position="461"/>
        <end position="490"/>
    </location>
</feature>
<sequence length="522" mass="59719">MQRNLKIKVFDATSEEAGREAIQLNFRNQQNPGWQSSQNCIYPQTIILEIEDGICRINAIQILCHEFKIPKSMEISVGKFAEVGGSMHNTEQGDKSRDSSRQAEVPMSFTDLGEISFNNNEDKNFQYNELKSISLDAYGQLIKLAFKEPHQNKHNTHKQIGIRAVKVQGYTMDDMQALRYHEIQISPINKAALQPQPKQITSDSQHLDRTTPIDGQRRRNRIKEGNEDYGSKLKGQDDKQNALIKMAKELQQLKRMGIDPVTAQQIAELDRLKDIKIAQEEYDEAQKIKEIINQLKQNAEVLAELEKQKLQKILSEDFEEAQRLKNQIEQVRRDCFGTSDEDGNEDQVWKTQNTSPDSLFPSPSQSQKIKSSPQTPSYPQTAKTLITLQSQSKQKSGSRSPSQKSAVVLKQEDKQEDKQDQQQLKQNKDPIPYDEMPLPAVAKGLNAYQIDDQQNENDNPFGKKGDNQIQLEKDNKQDDQDKEKDKKDDLLTPDQQEFASVYGADIITLINSKLWNDRVKGY</sequence>
<comment type="caution">
    <text evidence="3">The sequence shown here is derived from an EMBL/GenBank/DDBJ whole genome shotgun (WGS) entry which is preliminary data.</text>
</comment>
<feature type="domain" description="UVR" evidence="2">
    <location>
        <begin position="299"/>
        <end position="334"/>
    </location>
</feature>
<feature type="compositionally biased region" description="Low complexity" evidence="1">
    <location>
        <begin position="389"/>
        <end position="405"/>
    </location>
</feature>
<evidence type="ECO:0000256" key="1">
    <source>
        <dbReference type="SAM" id="MobiDB-lite"/>
    </source>
</evidence>
<dbReference type="InterPro" id="IPR052607">
    <property type="entry name" value="CEP104-like"/>
</dbReference>
<name>A0A5J4X2L5_9EUKA</name>
<protein>
    <submittedName>
        <fullName evidence="3">Putative centrosomal protein CEP104</fullName>
    </submittedName>
</protein>
<dbReference type="InterPro" id="IPR001943">
    <property type="entry name" value="UVR_dom"/>
</dbReference>
<organism evidence="3 4">
    <name type="scientific">Streblomastix strix</name>
    <dbReference type="NCBI Taxonomy" id="222440"/>
    <lineage>
        <taxon>Eukaryota</taxon>
        <taxon>Metamonada</taxon>
        <taxon>Preaxostyla</taxon>
        <taxon>Oxymonadida</taxon>
        <taxon>Streblomastigidae</taxon>
        <taxon>Streblomastix</taxon>
    </lineage>
</organism>
<feature type="compositionally biased region" description="Basic and acidic residues" evidence="1">
    <location>
        <begin position="205"/>
        <end position="237"/>
    </location>
</feature>
<gene>
    <name evidence="3" type="ORF">EZS28_003198</name>
</gene>
<dbReference type="AlphaFoldDB" id="A0A5J4X2L5"/>
<proteinExistence type="predicted"/>
<feature type="region of interest" description="Disordered" evidence="1">
    <location>
        <begin position="194"/>
        <end position="237"/>
    </location>
</feature>
<evidence type="ECO:0000313" key="4">
    <source>
        <dbReference type="Proteomes" id="UP000324800"/>
    </source>
</evidence>
<dbReference type="EMBL" id="SNRW01000416">
    <property type="protein sequence ID" value="KAA6401273.1"/>
    <property type="molecule type" value="Genomic_DNA"/>
</dbReference>